<keyword evidence="2" id="KW-1133">Transmembrane helix</keyword>
<dbReference type="InterPro" id="IPR036890">
    <property type="entry name" value="HATPase_C_sf"/>
</dbReference>
<gene>
    <name evidence="4" type="ORF">RBU60_10240</name>
</gene>
<dbReference type="EMBL" id="JAVHUL010000027">
    <property type="protein sequence ID" value="MDQ7917955.1"/>
    <property type="molecule type" value="Genomic_DNA"/>
</dbReference>
<dbReference type="PANTHER" id="PTHR34220">
    <property type="entry name" value="SENSOR HISTIDINE KINASE YPDA"/>
    <property type="match status" value="1"/>
</dbReference>
<dbReference type="InterPro" id="IPR050640">
    <property type="entry name" value="Bact_2-comp_sensor_kinase"/>
</dbReference>
<accession>A0ABU1A2M0</accession>
<dbReference type="Pfam" id="PF13424">
    <property type="entry name" value="TPR_12"/>
    <property type="match status" value="1"/>
</dbReference>
<dbReference type="PANTHER" id="PTHR34220:SF7">
    <property type="entry name" value="SENSOR HISTIDINE KINASE YPDA"/>
    <property type="match status" value="1"/>
</dbReference>
<feature type="repeat" description="TPR" evidence="1">
    <location>
        <begin position="302"/>
        <end position="335"/>
    </location>
</feature>
<dbReference type="RefSeq" id="WP_308864839.1">
    <property type="nucleotide sequence ID" value="NZ_JAVHUL010000027.1"/>
</dbReference>
<keyword evidence="2" id="KW-0812">Transmembrane</keyword>
<feature type="domain" description="Signal transduction histidine kinase internal region" evidence="3">
    <location>
        <begin position="480"/>
        <end position="557"/>
    </location>
</feature>
<dbReference type="SUPFAM" id="SSF55874">
    <property type="entry name" value="ATPase domain of HSP90 chaperone/DNA topoisomerase II/histidine kinase"/>
    <property type="match status" value="1"/>
</dbReference>
<evidence type="ECO:0000256" key="1">
    <source>
        <dbReference type="PROSITE-ProRule" id="PRU00339"/>
    </source>
</evidence>
<keyword evidence="5" id="KW-1185">Reference proteome</keyword>
<dbReference type="PROSITE" id="PS50005">
    <property type="entry name" value="TPR"/>
    <property type="match status" value="1"/>
</dbReference>
<proteinExistence type="predicted"/>
<sequence length="687" mass="80375">MDSTHHFYFSKVHLRNFLRGSLFIVILLHSGLALAQKTSKIDSLSTLLEQETNDSLKIIHEIELSREIHRKQHSEKEEYNHAQNAIELALQLKDTLLYARTLDNFGLLHRFHQQYDEALNLHTKAFALVENKNVKPYYKMRFANNAGVASRNHQKYATAVSYYMKALKVAEEEKNLKDISISSNGIGNALSYIPGREEEALSYFLRALEAEKERKNSLGLAMNYLSISDYYINKNNYKISRKYLDTLLQLNQKRKDEFGLAITYEFMGISYLKEGENLEKAVVYFQNALTRFKVLNNNHKQAEILRNLGSLQFKRGNTALAEDYFQESLSLAKEIQQNELVRENSMKLSQILEDEGNYEHALYYYKQANAYEDSIQLTNQNVRIEMLTRKYNLEKKENQIKLLQKDKVLQQNVVESQHQQLERRRLTMVLLGVGFLLLLVIFLMQYRNYRTKKETNARIQQEEKEKMNAIYERNLAQSEILVTRLRVNPHFLFNSLNAITYLIQSEQNLKAIKYLKIFSRYTRMVLETSKKHVISLQEELKLTDYYLMLEKNRFEDGFEFRVSGDDFPEIDGIEIPPLLLQPFMENAIWHGLLSSKKDDKVLHVSIDSKENSTLIIIDDNGIGREESTKRGHRKKHNSMGIQIIDERIELYNKSYPGKISYEIIDKKDENGEATGTQVVFTLLKEKE</sequence>
<dbReference type="Gene3D" id="3.30.565.10">
    <property type="entry name" value="Histidine kinase-like ATPase, C-terminal domain"/>
    <property type="match status" value="1"/>
</dbReference>
<dbReference type="SUPFAM" id="SSF48452">
    <property type="entry name" value="TPR-like"/>
    <property type="match status" value="2"/>
</dbReference>
<evidence type="ECO:0000313" key="5">
    <source>
        <dbReference type="Proteomes" id="UP001230915"/>
    </source>
</evidence>
<keyword evidence="2" id="KW-0472">Membrane</keyword>
<evidence type="ECO:0000313" key="4">
    <source>
        <dbReference type="EMBL" id="MDQ7917955.1"/>
    </source>
</evidence>
<reference evidence="4 5" key="1">
    <citation type="submission" date="2023-08" db="EMBL/GenBank/DDBJ databases">
        <title>Mesonia sp. MT50, isolated from deep-sea sediment of the Mariana Trench.</title>
        <authorList>
            <person name="Fu H."/>
        </authorList>
    </citation>
    <scope>NUCLEOTIDE SEQUENCE [LARGE SCALE GENOMIC DNA]</scope>
    <source>
        <strain evidence="4 5">MT50</strain>
    </source>
</reference>
<comment type="caution">
    <text evidence="4">The sequence shown here is derived from an EMBL/GenBank/DDBJ whole genome shotgun (WGS) entry which is preliminary data.</text>
</comment>
<dbReference type="InterPro" id="IPR011990">
    <property type="entry name" value="TPR-like_helical_dom_sf"/>
</dbReference>
<dbReference type="InterPro" id="IPR019734">
    <property type="entry name" value="TPR_rpt"/>
</dbReference>
<evidence type="ECO:0000256" key="2">
    <source>
        <dbReference type="SAM" id="Phobius"/>
    </source>
</evidence>
<keyword evidence="1" id="KW-0802">TPR repeat</keyword>
<dbReference type="Proteomes" id="UP001230915">
    <property type="component" value="Unassembled WGS sequence"/>
</dbReference>
<dbReference type="Gene3D" id="1.25.40.10">
    <property type="entry name" value="Tetratricopeptide repeat domain"/>
    <property type="match status" value="3"/>
</dbReference>
<dbReference type="InterPro" id="IPR010559">
    <property type="entry name" value="Sig_transdc_His_kin_internal"/>
</dbReference>
<evidence type="ECO:0000259" key="3">
    <source>
        <dbReference type="Pfam" id="PF06580"/>
    </source>
</evidence>
<dbReference type="Pfam" id="PF06580">
    <property type="entry name" value="His_kinase"/>
    <property type="match status" value="1"/>
</dbReference>
<dbReference type="SMART" id="SM00028">
    <property type="entry name" value="TPR"/>
    <property type="match status" value="5"/>
</dbReference>
<feature type="transmembrane region" description="Helical" evidence="2">
    <location>
        <begin position="426"/>
        <end position="444"/>
    </location>
</feature>
<organism evidence="4 5">
    <name type="scientific">Mesonia profundi</name>
    <dbReference type="NCBI Taxonomy" id="3070998"/>
    <lineage>
        <taxon>Bacteria</taxon>
        <taxon>Pseudomonadati</taxon>
        <taxon>Bacteroidota</taxon>
        <taxon>Flavobacteriia</taxon>
        <taxon>Flavobacteriales</taxon>
        <taxon>Flavobacteriaceae</taxon>
        <taxon>Mesonia</taxon>
    </lineage>
</organism>
<protein>
    <submittedName>
        <fullName evidence="4">Tetratricopeptide repeat protein</fullName>
    </submittedName>
</protein>
<name>A0ABU1A2M0_9FLAO</name>